<accession>A0A0E9WJ86</accession>
<dbReference type="EMBL" id="GBXM01018118">
    <property type="protein sequence ID" value="JAH90459.1"/>
    <property type="molecule type" value="Transcribed_RNA"/>
</dbReference>
<reference evidence="1" key="1">
    <citation type="submission" date="2014-11" db="EMBL/GenBank/DDBJ databases">
        <authorList>
            <person name="Amaro Gonzalez C."/>
        </authorList>
    </citation>
    <scope>NUCLEOTIDE SEQUENCE</scope>
</reference>
<name>A0A0E9WJ86_ANGAN</name>
<evidence type="ECO:0000313" key="1">
    <source>
        <dbReference type="EMBL" id="JAH90459.1"/>
    </source>
</evidence>
<sequence>MRSNVKEKISRSRTNGTTPGAACAIICVWKCKGSGGQLSSFHFRRFCNKRRFSSVRAVRQLGFQKSWCLHFKPGWIKIQRCAFLPNFIFNCRLDGN</sequence>
<dbReference type="AlphaFoldDB" id="A0A0E9WJ86"/>
<reference evidence="1" key="2">
    <citation type="journal article" date="2015" name="Fish Shellfish Immunol.">
        <title>Early steps in the European eel (Anguilla anguilla)-Vibrio vulnificus interaction in the gills: Role of the RtxA13 toxin.</title>
        <authorList>
            <person name="Callol A."/>
            <person name="Pajuelo D."/>
            <person name="Ebbesson L."/>
            <person name="Teles M."/>
            <person name="MacKenzie S."/>
            <person name="Amaro C."/>
        </authorList>
    </citation>
    <scope>NUCLEOTIDE SEQUENCE</scope>
</reference>
<protein>
    <submittedName>
        <fullName evidence="1">Uncharacterized protein</fullName>
    </submittedName>
</protein>
<organism evidence="1">
    <name type="scientific">Anguilla anguilla</name>
    <name type="common">European freshwater eel</name>
    <name type="synonym">Muraena anguilla</name>
    <dbReference type="NCBI Taxonomy" id="7936"/>
    <lineage>
        <taxon>Eukaryota</taxon>
        <taxon>Metazoa</taxon>
        <taxon>Chordata</taxon>
        <taxon>Craniata</taxon>
        <taxon>Vertebrata</taxon>
        <taxon>Euteleostomi</taxon>
        <taxon>Actinopterygii</taxon>
        <taxon>Neopterygii</taxon>
        <taxon>Teleostei</taxon>
        <taxon>Anguilliformes</taxon>
        <taxon>Anguillidae</taxon>
        <taxon>Anguilla</taxon>
    </lineage>
</organism>
<proteinExistence type="predicted"/>